<reference evidence="2" key="1">
    <citation type="submission" date="2023-03" db="EMBL/GenBank/DDBJ databases">
        <title>Massive genome expansion in bonnet fungi (Mycena s.s.) driven by repeated elements and novel gene families across ecological guilds.</title>
        <authorList>
            <consortium name="Lawrence Berkeley National Laboratory"/>
            <person name="Harder C.B."/>
            <person name="Miyauchi S."/>
            <person name="Viragh M."/>
            <person name="Kuo A."/>
            <person name="Thoen E."/>
            <person name="Andreopoulos B."/>
            <person name="Lu D."/>
            <person name="Skrede I."/>
            <person name="Drula E."/>
            <person name="Henrissat B."/>
            <person name="Morin E."/>
            <person name="Kohler A."/>
            <person name="Barry K."/>
            <person name="LaButti K."/>
            <person name="Morin E."/>
            <person name="Salamov A."/>
            <person name="Lipzen A."/>
            <person name="Mereny Z."/>
            <person name="Hegedus B."/>
            <person name="Baldrian P."/>
            <person name="Stursova M."/>
            <person name="Weitz H."/>
            <person name="Taylor A."/>
            <person name="Grigoriev I.V."/>
            <person name="Nagy L.G."/>
            <person name="Martin F."/>
            <person name="Kauserud H."/>
        </authorList>
    </citation>
    <scope>NUCLEOTIDE SEQUENCE</scope>
    <source>
        <strain evidence="2">CBHHK002</strain>
    </source>
</reference>
<name>A0AAD7AKM1_9AGAR</name>
<feature type="compositionally biased region" description="Polar residues" evidence="1">
    <location>
        <begin position="968"/>
        <end position="980"/>
    </location>
</feature>
<evidence type="ECO:0000313" key="2">
    <source>
        <dbReference type="EMBL" id="KAJ7361496.1"/>
    </source>
</evidence>
<feature type="compositionally biased region" description="Polar residues" evidence="1">
    <location>
        <begin position="490"/>
        <end position="532"/>
    </location>
</feature>
<feature type="compositionally biased region" description="Low complexity" evidence="1">
    <location>
        <begin position="263"/>
        <end position="275"/>
    </location>
</feature>
<feature type="region of interest" description="Disordered" evidence="1">
    <location>
        <begin position="241"/>
        <end position="352"/>
    </location>
</feature>
<feature type="compositionally biased region" description="Polar residues" evidence="1">
    <location>
        <begin position="587"/>
        <end position="612"/>
    </location>
</feature>
<feature type="compositionally biased region" description="Pro residues" evidence="1">
    <location>
        <begin position="631"/>
        <end position="656"/>
    </location>
</feature>
<evidence type="ECO:0000313" key="3">
    <source>
        <dbReference type="Proteomes" id="UP001218218"/>
    </source>
</evidence>
<dbReference type="AlphaFoldDB" id="A0AAD7AKM1"/>
<feature type="compositionally biased region" description="Low complexity" evidence="1">
    <location>
        <begin position="53"/>
        <end position="94"/>
    </location>
</feature>
<sequence>MAHFNAEAEPFEEIQATGNRAAKARPSPDELNAFYRDMERTDLERKLSKRKSSSLWSRKSLRRSSTQQQPAQPASATQLTSPSTSSLARPSPRSASDHESADAVPPMPIVLSRSIVPDRLPELPAWYRENSNSVRYPMHNPVGPRWYKNHHLVAPASTRPSRPPSVFSPSFPPIASSGESIPTLSRSASNSPLPTPNSSQTQMENAQPRSRKTSQTARDNVDLLDVSDPWGAAWHHESPYDVGLSSSPASFEENAHTTPNHQAASRSRTSSVTTAQNRRKTVTPSPLSQSTSAIHLQVPERAQVSRRLSKRRTVGIFGGRHTAPTSPADDSRGGSPASLGPPSSFLAPSVKSDRRGSVLGRLAKRFSILRKPPATVAPMQVTRQPSPEKRQPSPEKLQAPEPVKRVPPPLLHEEESFIVIPPPPESSKVEADRASSISLEAEVPYTMGRLTVANPDPGSVESTPVQRELSLPPEEREREVEHGRGASMPSMPSESPITMQGLQSPQSSARSPEPVASSSMSMHSQRPLSNNVVEPRVTSRAASPPPPPAPEKPAPNTSDTHRREKSSSGPRAGRSSSPPSNRASSSLGRTQSPPTDRPTSLGRTQSPPTERSASLGRAQPPPTSKPLLEKPQPPPPAPSPKLPAVPFPPTPAPPPSELAYHLPEMTADISPLSVSSVLVNPPTPYSRDTPMPDDESAPPPVPSKRTSRDPSPSQVSVTGRETETFRLVRSSSGNVYASSETIRAAGEQWEVMESSKSKGKNRSQDRESDSRREQRRQARADKEAESEQHKSRSHKRRSANGSGDHHRLPIPDTLVPRQDEPKRSKRDEERERKAERKVVDLEKPQPAPPPSRNLQRNPSKSARPTSELPTAADMNQMKAREAWDMDRLWKARSMGGMEANGVTAAPMPMPPAPVPKSRNAEDPPAVYGSSHTAFMVSTPFQQPASSAPIYHSMPPVPPPLVYPAGYASPNSHASTPTNRASPSSEHASSSNGFSPRSNPLPEPPRESPYQPAPLTAPESYWGKHASATIAH</sequence>
<feature type="compositionally biased region" description="Low complexity" evidence="1">
    <location>
        <begin position="156"/>
        <end position="177"/>
    </location>
</feature>
<dbReference type="Proteomes" id="UP001218218">
    <property type="component" value="Unassembled WGS sequence"/>
</dbReference>
<proteinExistence type="predicted"/>
<keyword evidence="3" id="KW-1185">Reference proteome</keyword>
<gene>
    <name evidence="2" type="ORF">DFH08DRAFT_844382</name>
</gene>
<protein>
    <submittedName>
        <fullName evidence="2">Uncharacterized protein</fullName>
    </submittedName>
</protein>
<comment type="caution">
    <text evidence="2">The sequence shown here is derived from an EMBL/GenBank/DDBJ whole genome shotgun (WGS) entry which is preliminary data.</text>
</comment>
<feature type="compositionally biased region" description="Polar residues" evidence="1">
    <location>
        <begin position="178"/>
        <end position="218"/>
    </location>
</feature>
<feature type="compositionally biased region" description="Low complexity" evidence="1">
    <location>
        <begin position="981"/>
        <end position="990"/>
    </location>
</feature>
<feature type="region of interest" description="Disordered" evidence="1">
    <location>
        <begin position="448"/>
        <end position="876"/>
    </location>
</feature>
<feature type="compositionally biased region" description="Basic and acidic residues" evidence="1">
    <location>
        <begin position="762"/>
        <end position="790"/>
    </location>
</feature>
<feature type="compositionally biased region" description="Basic and acidic residues" evidence="1">
    <location>
        <begin position="473"/>
        <end position="484"/>
    </location>
</feature>
<feature type="compositionally biased region" description="Basic and acidic residues" evidence="1">
    <location>
        <begin position="817"/>
        <end position="843"/>
    </location>
</feature>
<feature type="compositionally biased region" description="Low complexity" evidence="1">
    <location>
        <begin position="567"/>
        <end position="586"/>
    </location>
</feature>
<feature type="compositionally biased region" description="Polar residues" evidence="1">
    <location>
        <begin position="709"/>
        <end position="719"/>
    </location>
</feature>
<feature type="region of interest" description="Disordered" evidence="1">
    <location>
        <begin position="156"/>
        <end position="219"/>
    </location>
</feature>
<feature type="compositionally biased region" description="Polar residues" evidence="1">
    <location>
        <begin position="852"/>
        <end position="868"/>
    </location>
</feature>
<feature type="compositionally biased region" description="Low complexity" evidence="1">
    <location>
        <begin position="670"/>
        <end position="680"/>
    </location>
</feature>
<feature type="compositionally biased region" description="Pro residues" evidence="1">
    <location>
        <begin position="543"/>
        <end position="553"/>
    </location>
</feature>
<feature type="region of interest" description="Disordered" evidence="1">
    <location>
        <begin position="899"/>
        <end position="928"/>
    </location>
</feature>
<feature type="region of interest" description="Disordered" evidence="1">
    <location>
        <begin position="370"/>
        <end position="410"/>
    </location>
</feature>
<accession>A0AAD7AKM1</accession>
<evidence type="ECO:0000256" key="1">
    <source>
        <dbReference type="SAM" id="MobiDB-lite"/>
    </source>
</evidence>
<feature type="compositionally biased region" description="Polar residues" evidence="1">
    <location>
        <begin position="282"/>
        <end position="294"/>
    </location>
</feature>
<organism evidence="2 3">
    <name type="scientific">Mycena albidolilacea</name>
    <dbReference type="NCBI Taxonomy" id="1033008"/>
    <lineage>
        <taxon>Eukaryota</taxon>
        <taxon>Fungi</taxon>
        <taxon>Dikarya</taxon>
        <taxon>Basidiomycota</taxon>
        <taxon>Agaricomycotina</taxon>
        <taxon>Agaricomycetes</taxon>
        <taxon>Agaricomycetidae</taxon>
        <taxon>Agaricales</taxon>
        <taxon>Marasmiineae</taxon>
        <taxon>Mycenaceae</taxon>
        <taxon>Mycena</taxon>
    </lineage>
</organism>
<feature type="compositionally biased region" description="Low complexity" evidence="1">
    <location>
        <begin position="333"/>
        <end position="349"/>
    </location>
</feature>
<feature type="compositionally biased region" description="Basic and acidic residues" evidence="1">
    <location>
        <begin position="36"/>
        <end position="46"/>
    </location>
</feature>
<dbReference type="EMBL" id="JARIHO010000005">
    <property type="protein sequence ID" value="KAJ7361496.1"/>
    <property type="molecule type" value="Genomic_DNA"/>
</dbReference>
<feature type="region of interest" description="Disordered" evidence="1">
    <location>
        <begin position="960"/>
        <end position="1031"/>
    </location>
</feature>
<feature type="compositionally biased region" description="Polar residues" evidence="1">
    <location>
        <begin position="729"/>
        <end position="741"/>
    </location>
</feature>
<feature type="region of interest" description="Disordered" evidence="1">
    <location>
        <begin position="1"/>
        <end position="108"/>
    </location>
</feature>